<proteinExistence type="predicted"/>
<dbReference type="HOGENOM" id="CLU_3215308_0_0_9"/>
<dbReference type="PATRIC" id="fig|537010.4.peg.1134"/>
<accession>G9XJU8</accession>
<dbReference type="Proteomes" id="UP000004416">
    <property type="component" value="Unassembled WGS sequence"/>
</dbReference>
<name>G9XJU8_DESHA</name>
<protein>
    <submittedName>
        <fullName evidence="1">Uncharacterized protein</fullName>
    </submittedName>
</protein>
<reference evidence="1 2" key="1">
    <citation type="submission" date="2011-08" db="EMBL/GenBank/DDBJ databases">
        <authorList>
            <person name="Weinstock G."/>
            <person name="Sodergren E."/>
            <person name="Clifton S."/>
            <person name="Fulton L."/>
            <person name="Fulton B."/>
            <person name="Courtney L."/>
            <person name="Fronick C."/>
            <person name="Harrison M."/>
            <person name="Strong C."/>
            <person name="Farmer C."/>
            <person name="Delahaunty K."/>
            <person name="Markovic C."/>
            <person name="Hall O."/>
            <person name="Minx P."/>
            <person name="Tomlinson C."/>
            <person name="Mitreva M."/>
            <person name="Hou S."/>
            <person name="Chen J."/>
            <person name="Wollam A."/>
            <person name="Pepin K.H."/>
            <person name="Johnson M."/>
            <person name="Bhonagiri V."/>
            <person name="Zhang X."/>
            <person name="Suruliraj S."/>
            <person name="Warren W."/>
            <person name="Chinwalla A."/>
            <person name="Mardis E.R."/>
            <person name="Wilson R.K."/>
        </authorList>
    </citation>
    <scope>NUCLEOTIDE SEQUENCE [LARGE SCALE GENOMIC DNA]</scope>
    <source>
        <strain evidence="1 2">DP7</strain>
    </source>
</reference>
<organism evidence="1 2">
    <name type="scientific">Desulfitobacterium hafniense DP7</name>
    <dbReference type="NCBI Taxonomy" id="537010"/>
    <lineage>
        <taxon>Bacteria</taxon>
        <taxon>Bacillati</taxon>
        <taxon>Bacillota</taxon>
        <taxon>Clostridia</taxon>
        <taxon>Eubacteriales</taxon>
        <taxon>Desulfitobacteriaceae</taxon>
        <taxon>Desulfitobacterium</taxon>
    </lineage>
</organism>
<dbReference type="AlphaFoldDB" id="G9XJU8"/>
<dbReference type="EMBL" id="AFZX01000032">
    <property type="protein sequence ID" value="EHL07834.1"/>
    <property type="molecule type" value="Genomic_DNA"/>
</dbReference>
<evidence type="ECO:0000313" key="2">
    <source>
        <dbReference type="Proteomes" id="UP000004416"/>
    </source>
</evidence>
<evidence type="ECO:0000313" key="1">
    <source>
        <dbReference type="EMBL" id="EHL07834.1"/>
    </source>
</evidence>
<sequence length="44" mass="4917">MLFFHKANLSFFISGPKGSGWGSGWALEEEVSQINVGKKFWQIG</sequence>
<gene>
    <name evidence="1" type="ORF">HMPREF0322_01229</name>
</gene>
<comment type="caution">
    <text evidence="1">The sequence shown here is derived from an EMBL/GenBank/DDBJ whole genome shotgun (WGS) entry which is preliminary data.</text>
</comment>